<evidence type="ECO:0000256" key="9">
    <source>
        <dbReference type="ARBA" id="ARBA00023264"/>
    </source>
</evidence>
<dbReference type="AlphaFoldDB" id="A0A4P6Q0Y0"/>
<dbReference type="Pfam" id="PF13685">
    <property type="entry name" value="Fe-ADH_2"/>
    <property type="match status" value="1"/>
</dbReference>
<sequence>MPLLARMVNAPLAIDVRQGAIASLGTVLADRRIANEGRIAVAVGPGQGSQIAAELDLPNCEVFKVEGGSVDVATELGKKLRSGAYEAVAGIGGGKTIDVTKFAAAMAGIPMVAVATNLSHDGIASPVSSLEHESGKGSYGVTMPVAVVVDVDYVRAGPQRLVRSGIGDVVSNLSAIADWELAGREQGEPVDGMAVTFARTAAEAIVNRHDTVDSQDFLTALAEALVLSGMAMSVAGSSRPASGACHEVLHAIDQLYPGTSNHGELAGIGALYAYFLRSRYQGLGEGRMDDILACLRRHGLPALPKDVGLDEEQFARAVAHAPATRPGRYTVLEHLALSDDEIRRSVAEYGETIDR</sequence>
<dbReference type="SUPFAM" id="SSF56796">
    <property type="entry name" value="Dehydroquinate synthase-like"/>
    <property type="match status" value="1"/>
</dbReference>
<evidence type="ECO:0000256" key="7">
    <source>
        <dbReference type="ARBA" id="ARBA00023098"/>
    </source>
</evidence>
<dbReference type="CDD" id="cd08174">
    <property type="entry name" value="G1PDH-like"/>
    <property type="match status" value="1"/>
</dbReference>
<dbReference type="InterPro" id="IPR016205">
    <property type="entry name" value="Glycerol_DH"/>
</dbReference>
<evidence type="ECO:0000256" key="12">
    <source>
        <dbReference type="PIRSR" id="PIRSR000112-3"/>
    </source>
</evidence>
<keyword evidence="2" id="KW-0444">Lipid biosynthesis</keyword>
<dbReference type="GO" id="GO:0008654">
    <property type="term" value="P:phospholipid biosynthetic process"/>
    <property type="evidence" value="ECO:0007669"/>
    <property type="project" value="UniProtKB-KW"/>
</dbReference>
<evidence type="ECO:0000256" key="2">
    <source>
        <dbReference type="ARBA" id="ARBA00022516"/>
    </source>
</evidence>
<evidence type="ECO:0000256" key="1">
    <source>
        <dbReference type="ARBA" id="ARBA00022490"/>
    </source>
</evidence>
<keyword evidence="5 13" id="KW-0560">Oxidoreductase</keyword>
<keyword evidence="14" id="KW-1185">Reference proteome</keyword>
<keyword evidence="7" id="KW-0443">Lipid metabolism</keyword>
<evidence type="ECO:0000256" key="6">
    <source>
        <dbReference type="ARBA" id="ARBA00023027"/>
    </source>
</evidence>
<keyword evidence="6 12" id="KW-0520">NAD</keyword>
<feature type="binding site" evidence="12">
    <location>
        <begin position="116"/>
        <end position="119"/>
    </location>
    <ligand>
        <name>NAD(+)</name>
        <dbReference type="ChEBI" id="CHEBI:57540"/>
    </ligand>
</feature>
<dbReference type="EC" id="1.1.1.261" evidence="13"/>
<keyword evidence="8" id="KW-0594">Phospholipid biosynthesis</keyword>
<comment type="cofactor">
    <cofactor evidence="10">
        <name>Zn(2+)</name>
        <dbReference type="ChEBI" id="CHEBI:29105"/>
    </cofactor>
    <text evidence="10">Binds 1 zinc ion per subunit.</text>
</comment>
<keyword evidence="1" id="KW-0963">Cytoplasm</keyword>
<dbReference type="KEGG" id="strr:EKD16_03290"/>
<dbReference type="InterPro" id="IPR032837">
    <property type="entry name" value="G1PDH"/>
</dbReference>
<dbReference type="Gene3D" id="1.20.1090.10">
    <property type="entry name" value="Dehydroquinate synthase-like - alpha domain"/>
    <property type="match status" value="1"/>
</dbReference>
<evidence type="ECO:0000313" key="14">
    <source>
        <dbReference type="Proteomes" id="UP000292235"/>
    </source>
</evidence>
<accession>A0A4P6Q0Y0</accession>
<keyword evidence="4" id="KW-0521">NADP</keyword>
<keyword evidence="9" id="KW-1208">Phospholipid metabolism</keyword>
<dbReference type="PANTHER" id="PTHR43616:SF5">
    <property type="entry name" value="GLYCEROL DEHYDROGENASE 1"/>
    <property type="match status" value="1"/>
</dbReference>
<proteinExistence type="predicted"/>
<evidence type="ECO:0000256" key="5">
    <source>
        <dbReference type="ARBA" id="ARBA00023002"/>
    </source>
</evidence>
<organism evidence="13 14">
    <name type="scientific">Streptomonospora litoralis</name>
    <dbReference type="NCBI Taxonomy" id="2498135"/>
    <lineage>
        <taxon>Bacteria</taxon>
        <taxon>Bacillati</taxon>
        <taxon>Actinomycetota</taxon>
        <taxon>Actinomycetes</taxon>
        <taxon>Streptosporangiales</taxon>
        <taxon>Nocardiopsidaceae</taxon>
        <taxon>Streptomonospora</taxon>
    </lineage>
</organism>
<dbReference type="Proteomes" id="UP000292235">
    <property type="component" value="Chromosome"/>
</dbReference>
<feature type="binding site" evidence="10">
    <location>
        <position position="168"/>
    </location>
    <ligand>
        <name>glycerol</name>
        <dbReference type="ChEBI" id="CHEBI:17754"/>
    </ligand>
</feature>
<evidence type="ECO:0000256" key="3">
    <source>
        <dbReference type="ARBA" id="ARBA00022723"/>
    </source>
</evidence>
<keyword evidence="3 10" id="KW-0479">Metal-binding</keyword>
<dbReference type="PIRSF" id="PIRSF000112">
    <property type="entry name" value="Glycerol_dehydrogenase"/>
    <property type="match status" value="1"/>
</dbReference>
<evidence type="ECO:0000313" key="13">
    <source>
        <dbReference type="EMBL" id="QBI52469.1"/>
    </source>
</evidence>
<feature type="binding site" evidence="11">
    <location>
        <position position="121"/>
    </location>
    <ligand>
        <name>glycerol</name>
        <dbReference type="ChEBI" id="CHEBI:17754"/>
    </ligand>
</feature>
<keyword evidence="10" id="KW-0862">Zinc</keyword>
<dbReference type="PANTHER" id="PTHR43616">
    <property type="entry name" value="GLYCEROL DEHYDROGENASE"/>
    <property type="match status" value="1"/>
</dbReference>
<gene>
    <name evidence="13" type="primary">egsA</name>
    <name evidence="13" type="ORF">EKD16_03290</name>
</gene>
<evidence type="ECO:0000256" key="11">
    <source>
        <dbReference type="PIRSR" id="PIRSR000112-2"/>
    </source>
</evidence>
<evidence type="ECO:0000256" key="10">
    <source>
        <dbReference type="PIRSR" id="PIRSR000112-1"/>
    </source>
</evidence>
<evidence type="ECO:0000256" key="4">
    <source>
        <dbReference type="ARBA" id="ARBA00022857"/>
    </source>
</evidence>
<evidence type="ECO:0000256" key="8">
    <source>
        <dbReference type="ARBA" id="ARBA00023209"/>
    </source>
</evidence>
<name>A0A4P6Q0Y0_9ACTN</name>
<feature type="binding site" evidence="12">
    <location>
        <position position="125"/>
    </location>
    <ligand>
        <name>NAD(+)</name>
        <dbReference type="ChEBI" id="CHEBI:57540"/>
    </ligand>
</feature>
<dbReference type="Gene3D" id="3.40.50.1970">
    <property type="match status" value="1"/>
</dbReference>
<protein>
    <submittedName>
        <fullName evidence="13">Glycerol-1-phosphate dehydrogenase [NAD(P)+]</fullName>
        <ecNumber evidence="13">1.1.1.261</ecNumber>
    </submittedName>
</protein>
<feature type="binding site" evidence="10">
    <location>
        <position position="246"/>
    </location>
    <ligand>
        <name>glycerol</name>
        <dbReference type="ChEBI" id="CHEBI:17754"/>
    </ligand>
</feature>
<feature type="binding site" evidence="12">
    <location>
        <begin position="94"/>
        <end position="98"/>
    </location>
    <ligand>
        <name>NAD(+)</name>
        <dbReference type="ChEBI" id="CHEBI:57540"/>
    </ligand>
</feature>
<reference evidence="13 14" key="1">
    <citation type="submission" date="2019-02" db="EMBL/GenBank/DDBJ databases">
        <authorList>
            <person name="Khodamoradi S."/>
            <person name="Hahnke R.L."/>
            <person name="Kaempfer P."/>
            <person name="Schumann P."/>
            <person name="Rohde M."/>
            <person name="Steinert M."/>
            <person name="Luzhetskyy A."/>
            <person name="Wink J."/>
            <person name="Ruckert C."/>
        </authorList>
    </citation>
    <scope>NUCLEOTIDE SEQUENCE [LARGE SCALE GENOMIC DNA]</scope>
    <source>
        <strain evidence="13 14">M2</strain>
    </source>
</reference>
<dbReference type="GO" id="GO:0046872">
    <property type="term" value="F:metal ion binding"/>
    <property type="evidence" value="ECO:0007669"/>
    <property type="project" value="UniProtKB-KW"/>
</dbReference>
<feature type="binding site" evidence="10">
    <location>
        <position position="262"/>
    </location>
    <ligand>
        <name>glycerol</name>
        <dbReference type="ChEBI" id="CHEBI:17754"/>
    </ligand>
</feature>
<dbReference type="GO" id="GO:0050492">
    <property type="term" value="F:glycerol-1-phosphate dehydrogenase [NAD(P)+] activity"/>
    <property type="evidence" value="ECO:0007669"/>
    <property type="project" value="UniProtKB-EC"/>
</dbReference>
<dbReference type="EMBL" id="CP036455">
    <property type="protein sequence ID" value="QBI52469.1"/>
    <property type="molecule type" value="Genomic_DNA"/>
</dbReference>